<accession>A0A1F7RP21</accession>
<dbReference type="AlphaFoldDB" id="A0A1F7RP21"/>
<organism evidence="1 2">
    <name type="scientific">Candidatus Schekmanbacteria bacterium RBG_13_48_7</name>
    <dbReference type="NCBI Taxonomy" id="1817878"/>
    <lineage>
        <taxon>Bacteria</taxon>
        <taxon>Candidatus Schekmaniibacteriota</taxon>
    </lineage>
</organism>
<protein>
    <recommendedName>
        <fullName evidence="3">Glutamyl-tRNA amidotransferase</fullName>
    </recommendedName>
</protein>
<dbReference type="InterPro" id="IPR023168">
    <property type="entry name" value="GatB_Yqey_C_2"/>
</dbReference>
<comment type="caution">
    <text evidence="1">The sequence shown here is derived from an EMBL/GenBank/DDBJ whole genome shotgun (WGS) entry which is preliminary data.</text>
</comment>
<dbReference type="Pfam" id="PF09424">
    <property type="entry name" value="YqeY"/>
    <property type="match status" value="1"/>
</dbReference>
<proteinExistence type="predicted"/>
<reference evidence="1 2" key="1">
    <citation type="journal article" date="2016" name="Nat. Commun.">
        <title>Thousands of microbial genomes shed light on interconnected biogeochemical processes in an aquifer system.</title>
        <authorList>
            <person name="Anantharaman K."/>
            <person name="Brown C.T."/>
            <person name="Hug L.A."/>
            <person name="Sharon I."/>
            <person name="Castelle C.J."/>
            <person name="Probst A.J."/>
            <person name="Thomas B.C."/>
            <person name="Singh A."/>
            <person name="Wilkins M.J."/>
            <person name="Karaoz U."/>
            <person name="Brodie E.L."/>
            <person name="Williams K.H."/>
            <person name="Hubbard S.S."/>
            <person name="Banfield J.F."/>
        </authorList>
    </citation>
    <scope>NUCLEOTIDE SEQUENCE [LARGE SCALE GENOMIC DNA]</scope>
</reference>
<dbReference type="InterPro" id="IPR042184">
    <property type="entry name" value="YqeY/Aim41_N"/>
</dbReference>
<dbReference type="PANTHER" id="PTHR28055:SF1">
    <property type="entry name" value="ALTERED INHERITANCE OF MITOCHONDRIA PROTEIN 41, MITOCHONDRIAL"/>
    <property type="match status" value="1"/>
</dbReference>
<sequence length="122" mass="13641">MVSAVRYGAIAKYASEWELKITDSDVLDVIRKQVKTHKESIESFEKAGRTDLVSREKAQLEILMEFIQAEMSDTDLEKIITRILSTGEKNFGALMSQVMAEVKGKADGARVSGKLKELLLHP</sequence>
<evidence type="ECO:0000313" key="2">
    <source>
        <dbReference type="Proteomes" id="UP000179266"/>
    </source>
</evidence>
<dbReference type="GO" id="GO:0016884">
    <property type="term" value="F:carbon-nitrogen ligase activity, with glutamine as amido-N-donor"/>
    <property type="evidence" value="ECO:0007669"/>
    <property type="project" value="InterPro"/>
</dbReference>
<dbReference type="SUPFAM" id="SSF89095">
    <property type="entry name" value="GatB/YqeY motif"/>
    <property type="match status" value="1"/>
</dbReference>
<dbReference type="Gene3D" id="1.10.10.410">
    <property type="match status" value="1"/>
</dbReference>
<name>A0A1F7RP21_9BACT</name>
<dbReference type="InterPro" id="IPR003789">
    <property type="entry name" value="Asn/Gln_tRNA_amidoTrase-B-like"/>
</dbReference>
<dbReference type="Gene3D" id="1.10.1510.10">
    <property type="entry name" value="Uncharacterised protein YqeY/AIM41 PF09424, N-terminal domain"/>
    <property type="match status" value="1"/>
</dbReference>
<gene>
    <name evidence="1" type="ORF">A2161_09750</name>
</gene>
<dbReference type="PANTHER" id="PTHR28055">
    <property type="entry name" value="ALTERED INHERITANCE OF MITOCHONDRIA PROTEIN 41, MITOCHONDRIAL"/>
    <property type="match status" value="1"/>
</dbReference>
<dbReference type="Proteomes" id="UP000179266">
    <property type="component" value="Unassembled WGS sequence"/>
</dbReference>
<dbReference type="InterPro" id="IPR019004">
    <property type="entry name" value="YqeY/Aim41"/>
</dbReference>
<evidence type="ECO:0008006" key="3">
    <source>
        <dbReference type="Google" id="ProtNLM"/>
    </source>
</evidence>
<evidence type="ECO:0000313" key="1">
    <source>
        <dbReference type="EMBL" id="OGL43263.1"/>
    </source>
</evidence>
<dbReference type="EMBL" id="MGDD01000282">
    <property type="protein sequence ID" value="OGL43263.1"/>
    <property type="molecule type" value="Genomic_DNA"/>
</dbReference>